<dbReference type="OrthoDB" id="5834449at2759"/>
<dbReference type="EMBL" id="CAJFCV020000003">
    <property type="protein sequence ID" value="CAG9107948.1"/>
    <property type="molecule type" value="Genomic_DNA"/>
</dbReference>
<evidence type="ECO:0000313" key="5">
    <source>
        <dbReference type="Proteomes" id="UP000095284"/>
    </source>
</evidence>
<reference evidence="4" key="2">
    <citation type="submission" date="2020-09" db="EMBL/GenBank/DDBJ databases">
        <authorList>
            <person name="Kikuchi T."/>
        </authorList>
    </citation>
    <scope>NUCLEOTIDE SEQUENCE</scope>
    <source>
        <strain evidence="4">Ka4C1</strain>
    </source>
</reference>
<dbReference type="SMART" id="SM00194">
    <property type="entry name" value="PTPc"/>
    <property type="match status" value="1"/>
</dbReference>
<dbReference type="PROSITE" id="PS00383">
    <property type="entry name" value="TYR_PHOSPHATASE_1"/>
    <property type="match status" value="1"/>
</dbReference>
<keyword evidence="6" id="KW-1185">Reference proteome</keyword>
<dbReference type="CDD" id="cd00047">
    <property type="entry name" value="PTPc"/>
    <property type="match status" value="1"/>
</dbReference>
<dbReference type="PANTHER" id="PTHR46163:SF7">
    <property type="entry name" value="PROTEIN TYROSINE PHOSPHATASE-LIKE PROTEIN EGG-3"/>
    <property type="match status" value="1"/>
</dbReference>
<dbReference type="InterPro" id="IPR003595">
    <property type="entry name" value="Tyr_Pase_cat"/>
</dbReference>
<protein>
    <submittedName>
        <fullName evidence="4">(pine wood nematode) hypothetical protein</fullName>
    </submittedName>
</protein>
<dbReference type="InterPro" id="IPR000242">
    <property type="entry name" value="PTP_cat"/>
</dbReference>
<dbReference type="PRINTS" id="PR00700">
    <property type="entry name" value="PRTYPHPHTASE"/>
</dbReference>
<feature type="domain" description="Tyrosine-protein phosphatase" evidence="2">
    <location>
        <begin position="244"/>
        <end position="544"/>
    </location>
</feature>
<organism evidence="5 7">
    <name type="scientific">Bursaphelenchus xylophilus</name>
    <name type="common">Pinewood nematode worm</name>
    <name type="synonym">Aphelenchoides xylophilus</name>
    <dbReference type="NCBI Taxonomy" id="6326"/>
    <lineage>
        <taxon>Eukaryota</taxon>
        <taxon>Metazoa</taxon>
        <taxon>Ecdysozoa</taxon>
        <taxon>Nematoda</taxon>
        <taxon>Chromadorea</taxon>
        <taxon>Rhabditida</taxon>
        <taxon>Tylenchina</taxon>
        <taxon>Tylenchomorpha</taxon>
        <taxon>Aphelenchoidea</taxon>
        <taxon>Aphelenchoididae</taxon>
        <taxon>Bursaphelenchus</taxon>
    </lineage>
</organism>
<dbReference type="WBParaSite" id="BXY_1646600.1">
    <property type="protein sequence ID" value="BXY_1646600.1"/>
    <property type="gene ID" value="BXY_1646600"/>
</dbReference>
<evidence type="ECO:0000259" key="2">
    <source>
        <dbReference type="PROSITE" id="PS50055"/>
    </source>
</evidence>
<dbReference type="InterPro" id="IPR052782">
    <property type="entry name" value="Oocyte-zygote_transition_reg"/>
</dbReference>
<dbReference type="InterPro" id="IPR016130">
    <property type="entry name" value="Tyr_Pase_AS"/>
</dbReference>
<dbReference type="SMR" id="A0A1I7STU6"/>
<evidence type="ECO:0000313" key="7">
    <source>
        <dbReference type="WBParaSite" id="BXY_1646600.1"/>
    </source>
</evidence>
<evidence type="ECO:0000256" key="1">
    <source>
        <dbReference type="SAM" id="MobiDB-lite"/>
    </source>
</evidence>
<sequence>MRPDDGAIPGHQKQQKKAQNQRSSVGSVEYQDDGTDPEYYHHGIYMRKKGDFHTLEMPMVPKRQNGYFGGISGYWNIHLLRKRIKDFEKKEAMSFLKQMCLKVDKILHDQKLEMTVYDFLIRNPSQRNTDVNARMELFRIKYGEDLTTWLNKLPPNCKRAAKHLKEIFANHTHVSKMGVAMVDALQHIETYKSKDPLSNWCDFHSEAADRIIQRIQEFATFVVGMIRWSFLIEPGRPRTDLSEFFVEFEVVEGFFENSELSRNEMSQSAFDANYATKARNRRIVCGDLNRVVLKLDKEDGNGNRTLLRPIDVFGDFDCPSVKYQEDGGESDFIHANYVFGGPLINKFILTQAPMSSTTIDFWRMVWQEKSEYVVMLCGAMDTDNMTMLGTDKPSNYCPYYWPKVQGSILTVGSFVIRNDSICMTMDPLFSVTSLSMWRSDDPTEVHRLQHWQYDWKDYTDVQWPLRILRRTRTSPNPSVIHCLDGCGRSGTLVLIEIMLMQLLRGSNNFANPMLTSAIFLRLQRRNAVANNLQYLFAYRVVLHWCQPYVLSAYNRLCLGFLFDNSGFCGKFAELAAAFSRQSTIHRKIR</sequence>
<dbReference type="Gene3D" id="3.90.190.10">
    <property type="entry name" value="Protein tyrosine phosphatase superfamily"/>
    <property type="match status" value="1"/>
</dbReference>
<name>A0A1I7STU6_BURXY</name>
<dbReference type="eggNOG" id="KOG0106">
    <property type="taxonomic scope" value="Eukaryota"/>
</dbReference>
<dbReference type="EMBL" id="CAJFDI010000003">
    <property type="protein sequence ID" value="CAD5221192.1"/>
    <property type="molecule type" value="Genomic_DNA"/>
</dbReference>
<dbReference type="AlphaFoldDB" id="A0A1I7STU6"/>
<evidence type="ECO:0000313" key="6">
    <source>
        <dbReference type="Proteomes" id="UP000659654"/>
    </source>
</evidence>
<evidence type="ECO:0000313" key="4">
    <source>
        <dbReference type="EMBL" id="CAD5221192.1"/>
    </source>
</evidence>
<dbReference type="GO" id="GO:0004725">
    <property type="term" value="F:protein tyrosine phosphatase activity"/>
    <property type="evidence" value="ECO:0007669"/>
    <property type="project" value="InterPro"/>
</dbReference>
<dbReference type="Proteomes" id="UP000659654">
    <property type="component" value="Unassembled WGS sequence"/>
</dbReference>
<feature type="compositionally biased region" description="Polar residues" evidence="1">
    <location>
        <begin position="17"/>
        <end position="26"/>
    </location>
</feature>
<evidence type="ECO:0000259" key="3">
    <source>
        <dbReference type="PROSITE" id="PS50056"/>
    </source>
</evidence>
<dbReference type="PANTHER" id="PTHR46163">
    <property type="entry name" value="TYROSINE-PROTEIN PHOSPHATASE-RELATED"/>
    <property type="match status" value="1"/>
</dbReference>
<dbReference type="Proteomes" id="UP000582659">
    <property type="component" value="Unassembled WGS sequence"/>
</dbReference>
<feature type="region of interest" description="Disordered" evidence="1">
    <location>
        <begin position="1"/>
        <end position="35"/>
    </location>
</feature>
<dbReference type="PROSITE" id="PS50055">
    <property type="entry name" value="TYR_PHOSPHATASE_PTP"/>
    <property type="match status" value="1"/>
</dbReference>
<dbReference type="SUPFAM" id="SSF52799">
    <property type="entry name" value="(Phosphotyrosine protein) phosphatases II"/>
    <property type="match status" value="1"/>
</dbReference>
<proteinExistence type="predicted"/>
<feature type="domain" description="Tyrosine specific protein phosphatases" evidence="3">
    <location>
        <begin position="465"/>
        <end position="535"/>
    </location>
</feature>
<dbReference type="eggNOG" id="KOG0789">
    <property type="taxonomic scope" value="Eukaryota"/>
</dbReference>
<accession>A0A1I7STU6</accession>
<gene>
    <name evidence="4" type="ORF">BXYJ_LOCUS6555</name>
</gene>
<dbReference type="InterPro" id="IPR000387">
    <property type="entry name" value="Tyr_Pase_dom"/>
</dbReference>
<reference evidence="7" key="1">
    <citation type="submission" date="2016-11" db="UniProtKB">
        <authorList>
            <consortium name="WormBaseParasite"/>
        </authorList>
    </citation>
    <scope>IDENTIFICATION</scope>
</reference>
<dbReference type="Proteomes" id="UP000095284">
    <property type="component" value="Unplaced"/>
</dbReference>
<dbReference type="InterPro" id="IPR029021">
    <property type="entry name" value="Prot-tyrosine_phosphatase-like"/>
</dbReference>
<dbReference type="PROSITE" id="PS50056">
    <property type="entry name" value="TYR_PHOSPHATASE_2"/>
    <property type="match status" value="1"/>
</dbReference>
<dbReference type="SMART" id="SM00404">
    <property type="entry name" value="PTPc_motif"/>
    <property type="match status" value="1"/>
</dbReference>
<dbReference type="Pfam" id="PF00102">
    <property type="entry name" value="Y_phosphatase"/>
    <property type="match status" value="1"/>
</dbReference>